<feature type="transmembrane region" description="Helical" evidence="6">
    <location>
        <begin position="382"/>
        <end position="404"/>
    </location>
</feature>
<feature type="transmembrane region" description="Helical" evidence="6">
    <location>
        <begin position="674"/>
        <end position="698"/>
    </location>
</feature>
<keyword evidence="5 6" id="KW-0472">Membrane</keyword>
<feature type="transmembrane region" description="Helical" evidence="6">
    <location>
        <begin position="352"/>
        <end position="370"/>
    </location>
</feature>
<keyword evidence="4 6" id="KW-1133">Transmembrane helix</keyword>
<feature type="transmembrane region" description="Helical" evidence="6">
    <location>
        <begin position="812"/>
        <end position="835"/>
    </location>
</feature>
<feature type="transmembrane region" description="Helical" evidence="6">
    <location>
        <begin position="301"/>
        <end position="322"/>
    </location>
</feature>
<feature type="domain" description="SSD" evidence="7">
    <location>
        <begin position="275"/>
        <end position="407"/>
    </location>
</feature>
<dbReference type="Proteomes" id="UP000663525">
    <property type="component" value="Chromosome"/>
</dbReference>
<evidence type="ECO:0000256" key="6">
    <source>
        <dbReference type="SAM" id="Phobius"/>
    </source>
</evidence>
<evidence type="ECO:0000256" key="2">
    <source>
        <dbReference type="ARBA" id="ARBA00022475"/>
    </source>
</evidence>
<comment type="subcellular location">
    <subcellularLocation>
        <location evidence="1">Cell membrane</location>
        <topology evidence="1">Multi-pass membrane protein</topology>
    </subcellularLocation>
</comment>
<evidence type="ECO:0000256" key="1">
    <source>
        <dbReference type="ARBA" id="ARBA00004651"/>
    </source>
</evidence>
<keyword evidence="3 6" id="KW-0812">Transmembrane</keyword>
<sequence length="855" mass="90598">MLRSALAKVIDFVTDHNRLTLAGMVLLSAVVLAGIPMLDTESEAGANASAFEDIDRVQKANYVADHYDTGDDSNRTIKTVYVRQKDGDVLSKPSLLATLRYQRDLLHNDSVEAVLHDDGVVDIANIVATGLAGDPAASLDEQITALDDADPTAVEAQVESTLANQPQALRLLPDGHGPSNVTATDRRLLVALNASAVTGGEATGGETTTADRVDAALYDTAEDYSDSGVFVLNQFAYDEYNSHFFGEMVWLVLPFALVLILGVLAFTYRDLVDIVVGMVGVVLSVLWMFGLLGWLGVAAGLALIVPVVLVTGLSIDFGFHVFNRYREERAAGERPNSQDAGIREPMNRGVRLVATALVLVTVTAAIGFLSNVVNPLGQIRDLGVAITLGVIASLLIFVTVVPALKISIDGLLERVGWSRRKRALGHGRYLRPALSKTVTLARRGAPVVLAVAIVVGALGALAWTELDEESFQRSDGDVAEWKQQLPDPVGWETHPAAERLSHVQEVYQPATADDAIRERILLEDDVTADGTLADVQAGVETIERRGVLLDQPGVQSVTSPVTAMQAVAQRDDTFRAVFEDADRDTDGDGIPDRDLETVYDAFYEADSEVAGQVLERTDGEYRSMLVQLAVNADYADANEAVADLEAGASRMEGNGDRVATVAGSLGVNAAVLDAIVGGILQTMALALAAITLTMAVAFRAMHGSATLGLVVSLPIALVLGLVIGGMYLLSIPLTLLTALLMSLVIGLGVDYNIHVGDRFADERRAGKTTFEALTAAVTGTGGALLGSTLTSAGAFATLALVPDAQLQSFASIVVIALLTAFLVSLLVLPSLLVLWERYSPEAVTTESAVEGIPQD</sequence>
<dbReference type="RefSeq" id="WP_229114860.1">
    <property type="nucleotide sequence ID" value="NZ_CP064787.1"/>
</dbReference>
<dbReference type="GeneID" id="68854446"/>
<dbReference type="Pfam" id="PF03176">
    <property type="entry name" value="MMPL"/>
    <property type="match status" value="2"/>
</dbReference>
<dbReference type="PANTHER" id="PTHR33406">
    <property type="entry name" value="MEMBRANE PROTEIN MJ1562-RELATED"/>
    <property type="match status" value="1"/>
</dbReference>
<evidence type="ECO:0000313" key="9">
    <source>
        <dbReference type="Proteomes" id="UP000663525"/>
    </source>
</evidence>
<keyword evidence="2" id="KW-1003">Cell membrane</keyword>
<dbReference type="EMBL" id="CP064787">
    <property type="protein sequence ID" value="QSG05165.1"/>
    <property type="molecule type" value="Genomic_DNA"/>
</dbReference>
<dbReference type="SUPFAM" id="SSF82866">
    <property type="entry name" value="Multidrug efflux transporter AcrB transmembrane domain"/>
    <property type="match status" value="2"/>
</dbReference>
<evidence type="ECO:0000256" key="4">
    <source>
        <dbReference type="ARBA" id="ARBA00022989"/>
    </source>
</evidence>
<reference evidence="8" key="1">
    <citation type="submission" date="2020-11" db="EMBL/GenBank/DDBJ databases">
        <title>Carbohydrate-dependent, anaerobic sulfur respiration: A novel catabolism in halophilic archaea.</title>
        <authorList>
            <person name="Sorokin D.Y."/>
            <person name="Messina E."/>
            <person name="Smedile F."/>
            <person name="La Cono V."/>
            <person name="Hallsworth J.E."/>
            <person name="Yakimov M.M."/>
        </authorList>
    </citation>
    <scope>NUCLEOTIDE SEQUENCE</scope>
    <source>
        <strain evidence="8">HSR12-1</strain>
    </source>
</reference>
<feature type="transmembrane region" description="Helical" evidence="6">
    <location>
        <begin position="735"/>
        <end position="753"/>
    </location>
</feature>
<evidence type="ECO:0000313" key="8">
    <source>
        <dbReference type="EMBL" id="QSG05165.1"/>
    </source>
</evidence>
<accession>A0A897N355</accession>
<evidence type="ECO:0000256" key="3">
    <source>
        <dbReference type="ARBA" id="ARBA00022692"/>
    </source>
</evidence>
<organism evidence="8 9">
    <name type="scientific">Halapricum desulfuricans</name>
    <dbReference type="NCBI Taxonomy" id="2841257"/>
    <lineage>
        <taxon>Archaea</taxon>
        <taxon>Methanobacteriati</taxon>
        <taxon>Methanobacteriota</taxon>
        <taxon>Stenosarchaea group</taxon>
        <taxon>Halobacteria</taxon>
        <taxon>Halobacteriales</taxon>
        <taxon>Haloarculaceae</taxon>
        <taxon>Halapricum</taxon>
    </lineage>
</organism>
<feature type="transmembrane region" description="Helical" evidence="6">
    <location>
        <begin position="275"/>
        <end position="295"/>
    </location>
</feature>
<dbReference type="AlphaFoldDB" id="A0A897N355"/>
<name>A0A897N355_9EURY</name>
<dbReference type="PROSITE" id="PS50156">
    <property type="entry name" value="SSD"/>
    <property type="match status" value="2"/>
</dbReference>
<gene>
    <name evidence="8" type="ORF">HSR121_0812</name>
</gene>
<feature type="transmembrane region" description="Helical" evidence="6">
    <location>
        <begin position="444"/>
        <end position="463"/>
    </location>
</feature>
<dbReference type="GO" id="GO:0005886">
    <property type="term" value="C:plasma membrane"/>
    <property type="evidence" value="ECO:0007669"/>
    <property type="project" value="UniProtKB-SubCell"/>
</dbReference>
<feature type="transmembrane region" description="Helical" evidence="6">
    <location>
        <begin position="773"/>
        <end position="800"/>
    </location>
</feature>
<feature type="transmembrane region" description="Helical" evidence="6">
    <location>
        <begin position="705"/>
        <end position="729"/>
    </location>
</feature>
<proteinExistence type="predicted"/>
<dbReference type="InterPro" id="IPR050545">
    <property type="entry name" value="Mycobact_MmpL"/>
</dbReference>
<feature type="transmembrane region" description="Helical" evidence="6">
    <location>
        <begin position="248"/>
        <end position="268"/>
    </location>
</feature>
<evidence type="ECO:0000256" key="5">
    <source>
        <dbReference type="ARBA" id="ARBA00023136"/>
    </source>
</evidence>
<dbReference type="InterPro" id="IPR000731">
    <property type="entry name" value="SSD"/>
</dbReference>
<dbReference type="InterPro" id="IPR004869">
    <property type="entry name" value="MMPL_dom"/>
</dbReference>
<dbReference type="PANTHER" id="PTHR33406:SF13">
    <property type="entry name" value="MEMBRANE PROTEIN YDFJ"/>
    <property type="match status" value="1"/>
</dbReference>
<dbReference type="Gene3D" id="1.20.1640.10">
    <property type="entry name" value="Multidrug efflux transporter AcrB transmembrane domain"/>
    <property type="match status" value="2"/>
</dbReference>
<evidence type="ECO:0000259" key="7">
    <source>
        <dbReference type="PROSITE" id="PS50156"/>
    </source>
</evidence>
<protein>
    <submittedName>
        <fullName evidence="8">Putative exporter of the RND superfamily</fullName>
    </submittedName>
</protein>
<feature type="domain" description="SSD" evidence="7">
    <location>
        <begin position="673"/>
        <end position="834"/>
    </location>
</feature>